<evidence type="ECO:0000313" key="3">
    <source>
        <dbReference type="Proteomes" id="UP000762676"/>
    </source>
</evidence>
<feature type="region of interest" description="Disordered" evidence="1">
    <location>
        <begin position="97"/>
        <end position="125"/>
    </location>
</feature>
<feature type="compositionally biased region" description="Polar residues" evidence="1">
    <location>
        <begin position="62"/>
        <end position="74"/>
    </location>
</feature>
<comment type="caution">
    <text evidence="2">The sequence shown here is derived from an EMBL/GenBank/DDBJ whole genome shotgun (WGS) entry which is preliminary data.</text>
</comment>
<gene>
    <name evidence="2" type="ORF">ElyMa_002872100</name>
</gene>
<dbReference type="EMBL" id="BMAT01005929">
    <property type="protein sequence ID" value="GFS02762.1"/>
    <property type="molecule type" value="Genomic_DNA"/>
</dbReference>
<feature type="region of interest" description="Disordered" evidence="1">
    <location>
        <begin position="1"/>
        <end position="85"/>
    </location>
</feature>
<name>A0AAV4HXU4_9GAST</name>
<dbReference type="Proteomes" id="UP000762676">
    <property type="component" value="Unassembled WGS sequence"/>
</dbReference>
<organism evidence="2 3">
    <name type="scientific">Elysia marginata</name>
    <dbReference type="NCBI Taxonomy" id="1093978"/>
    <lineage>
        <taxon>Eukaryota</taxon>
        <taxon>Metazoa</taxon>
        <taxon>Spiralia</taxon>
        <taxon>Lophotrochozoa</taxon>
        <taxon>Mollusca</taxon>
        <taxon>Gastropoda</taxon>
        <taxon>Heterobranchia</taxon>
        <taxon>Euthyneura</taxon>
        <taxon>Panpulmonata</taxon>
        <taxon>Sacoglossa</taxon>
        <taxon>Placobranchoidea</taxon>
        <taxon>Plakobranchidae</taxon>
        <taxon>Elysia</taxon>
    </lineage>
</organism>
<dbReference type="AlphaFoldDB" id="A0AAV4HXU4"/>
<keyword evidence="3" id="KW-1185">Reference proteome</keyword>
<evidence type="ECO:0000256" key="1">
    <source>
        <dbReference type="SAM" id="MobiDB-lite"/>
    </source>
</evidence>
<proteinExistence type="predicted"/>
<protein>
    <submittedName>
        <fullName evidence="2">Uncharacterized protein</fullName>
    </submittedName>
</protein>
<sequence>MGPQTEPDVPGASSLRERPRRRVVRQVEPGTNPRPGSTDRHICSTHTSTTSRKELQEIFLGNNPQTQPAITENALSRRPPAAPKSRTRLFRSVFHQHSNPSIQAHTPVETNMHLEGSRYTTNEGS</sequence>
<reference evidence="2 3" key="1">
    <citation type="journal article" date="2021" name="Elife">
        <title>Chloroplast acquisition without the gene transfer in kleptoplastic sea slugs, Plakobranchus ocellatus.</title>
        <authorList>
            <person name="Maeda T."/>
            <person name="Takahashi S."/>
            <person name="Yoshida T."/>
            <person name="Shimamura S."/>
            <person name="Takaki Y."/>
            <person name="Nagai Y."/>
            <person name="Toyoda A."/>
            <person name="Suzuki Y."/>
            <person name="Arimoto A."/>
            <person name="Ishii H."/>
            <person name="Satoh N."/>
            <person name="Nishiyama T."/>
            <person name="Hasebe M."/>
            <person name="Maruyama T."/>
            <person name="Minagawa J."/>
            <person name="Obokata J."/>
            <person name="Shigenobu S."/>
        </authorList>
    </citation>
    <scope>NUCLEOTIDE SEQUENCE [LARGE SCALE GENOMIC DNA]</scope>
</reference>
<evidence type="ECO:0000313" key="2">
    <source>
        <dbReference type="EMBL" id="GFS02762.1"/>
    </source>
</evidence>
<accession>A0AAV4HXU4</accession>